<keyword evidence="2" id="KW-1185">Reference proteome</keyword>
<dbReference type="EnsemblPlants" id="QL10p016754:mrna">
    <property type="protein sequence ID" value="QL10p016754:mrna"/>
    <property type="gene ID" value="QL10p016754"/>
</dbReference>
<name>A0A7N2MQA1_QUELO</name>
<dbReference type="EMBL" id="LRBV02000010">
    <property type="status" value="NOT_ANNOTATED_CDS"/>
    <property type="molecule type" value="Genomic_DNA"/>
</dbReference>
<protein>
    <submittedName>
        <fullName evidence="1">Uncharacterized protein</fullName>
    </submittedName>
</protein>
<dbReference type="PANTHER" id="PTHR11439:SF498">
    <property type="entry name" value="DNAK FAMILY PROTEIN"/>
    <property type="match status" value="1"/>
</dbReference>
<dbReference type="CDD" id="cd09272">
    <property type="entry name" value="RNase_HI_RT_Ty1"/>
    <property type="match status" value="1"/>
</dbReference>
<dbReference type="Gramene" id="QL10p016754:mrna">
    <property type="protein sequence ID" value="QL10p016754:mrna"/>
    <property type="gene ID" value="QL10p016754"/>
</dbReference>
<organism evidence="1 2">
    <name type="scientific">Quercus lobata</name>
    <name type="common">Valley oak</name>
    <dbReference type="NCBI Taxonomy" id="97700"/>
    <lineage>
        <taxon>Eukaryota</taxon>
        <taxon>Viridiplantae</taxon>
        <taxon>Streptophyta</taxon>
        <taxon>Embryophyta</taxon>
        <taxon>Tracheophyta</taxon>
        <taxon>Spermatophyta</taxon>
        <taxon>Magnoliopsida</taxon>
        <taxon>eudicotyledons</taxon>
        <taxon>Gunneridae</taxon>
        <taxon>Pentapetalae</taxon>
        <taxon>rosids</taxon>
        <taxon>fabids</taxon>
        <taxon>Fagales</taxon>
        <taxon>Fagaceae</taxon>
        <taxon>Quercus</taxon>
    </lineage>
</organism>
<dbReference type="Proteomes" id="UP000594261">
    <property type="component" value="Chromosome 10"/>
</dbReference>
<sequence>MAKPRKPHLAVALKILHYLKNEPRKGIFFSSESQLHVKGFTNSDWASCPDTRRFVTGYCIFIGDSLVSWKSKKQSSVSMSLAEAEYRAMAVSTCEIVWILYLLRDLQVVHDREALLFCDSQSVLHIGSNLVFHEKTKHIEIDCHVVRDKVLAKVIKLIHKVAVKQLEDSTSADKGSIAEQVELHSSKKIG</sequence>
<dbReference type="OMA" id="EYRAMPL"/>
<dbReference type="InterPro" id="IPR043502">
    <property type="entry name" value="DNA/RNA_pol_sf"/>
</dbReference>
<evidence type="ECO:0000313" key="1">
    <source>
        <dbReference type="EnsemblPlants" id="QL10p016754:mrna"/>
    </source>
</evidence>
<dbReference type="SUPFAM" id="SSF56672">
    <property type="entry name" value="DNA/RNA polymerases"/>
    <property type="match status" value="1"/>
</dbReference>
<dbReference type="PANTHER" id="PTHR11439">
    <property type="entry name" value="GAG-POL-RELATED RETROTRANSPOSON"/>
    <property type="match status" value="1"/>
</dbReference>
<reference evidence="1 2" key="1">
    <citation type="journal article" date="2016" name="G3 (Bethesda)">
        <title>First Draft Assembly and Annotation of the Genome of a California Endemic Oak Quercus lobata Nee (Fagaceae).</title>
        <authorList>
            <person name="Sork V.L."/>
            <person name="Fitz-Gibbon S.T."/>
            <person name="Puiu D."/>
            <person name="Crepeau M."/>
            <person name="Gugger P.F."/>
            <person name="Sherman R."/>
            <person name="Stevens K."/>
            <person name="Langley C.H."/>
            <person name="Pellegrini M."/>
            <person name="Salzberg S.L."/>
        </authorList>
    </citation>
    <scope>NUCLEOTIDE SEQUENCE [LARGE SCALE GENOMIC DNA]</scope>
    <source>
        <strain evidence="1 2">cv. SW786</strain>
    </source>
</reference>
<evidence type="ECO:0000313" key="2">
    <source>
        <dbReference type="Proteomes" id="UP000594261"/>
    </source>
</evidence>
<reference evidence="1" key="2">
    <citation type="submission" date="2021-01" db="UniProtKB">
        <authorList>
            <consortium name="EnsemblPlants"/>
        </authorList>
    </citation>
    <scope>IDENTIFICATION</scope>
</reference>
<accession>A0A7N2MQA1</accession>
<proteinExistence type="predicted"/>
<dbReference type="AlphaFoldDB" id="A0A7N2MQA1"/>
<dbReference type="InParanoid" id="A0A7N2MQA1"/>